<dbReference type="SMART" id="SM00671">
    <property type="entry name" value="SEL1"/>
    <property type="match status" value="3"/>
</dbReference>
<sequence length="384" mass="42074">MVQEVSPQELFQPIRSVHKSLRLSAIAPPTTDDIFYVVCYANPKKNKLQTGFVFWDDILQAFEEGLHVRDGAKMVPFLRGPDLKILEPRRIAASPNTVLDIVVGGPLVDTEVTSPMSTPEKPEFVPMRAKKEKEINDKDTAATSAVRYPLTYVPPATSMESQFDKLAVAPSAGVLQAWPSVPSPANRSSQAVYRFDGITGAHSLGPQEYSGASNLGQFPRPQEYPGASNRGQLPRPQEHPTTPGRDVTNAIISAHQGDKVAQAALGDMYKEGHGVYQDYLTAMDWYLKAANQGHSDAQYKIGAMYSTGLGVSQDYSQAMAWFLKAADQGHAGAQYNVGLHYDVGRGVGRDYLTAEEWYQKAADLGNSDAKKMLDDMSKKDLHVI</sequence>
<dbReference type="InterPro" id="IPR050767">
    <property type="entry name" value="Sel1_AlgK"/>
</dbReference>
<gene>
    <name evidence="3" type="ORF">BGZ96_008750</name>
</gene>
<organism evidence="3 4">
    <name type="scientific">Linnemannia gamsii</name>
    <dbReference type="NCBI Taxonomy" id="64522"/>
    <lineage>
        <taxon>Eukaryota</taxon>
        <taxon>Fungi</taxon>
        <taxon>Fungi incertae sedis</taxon>
        <taxon>Mucoromycota</taxon>
        <taxon>Mortierellomycotina</taxon>
        <taxon>Mortierellomycetes</taxon>
        <taxon>Mortierellales</taxon>
        <taxon>Mortierellaceae</taxon>
        <taxon>Linnemannia</taxon>
    </lineage>
</organism>
<accession>A0ABQ7KDP0</accession>
<dbReference type="Gene3D" id="1.25.40.10">
    <property type="entry name" value="Tetratricopeptide repeat domain"/>
    <property type="match status" value="1"/>
</dbReference>
<proteinExistence type="inferred from homology"/>
<reference evidence="3 4" key="1">
    <citation type="journal article" date="2020" name="Fungal Divers.">
        <title>Resolving the Mortierellaceae phylogeny through synthesis of multi-gene phylogenetics and phylogenomics.</title>
        <authorList>
            <person name="Vandepol N."/>
            <person name="Liber J."/>
            <person name="Desiro A."/>
            <person name="Na H."/>
            <person name="Kennedy M."/>
            <person name="Barry K."/>
            <person name="Grigoriev I.V."/>
            <person name="Miller A.N."/>
            <person name="O'Donnell K."/>
            <person name="Stajich J.E."/>
            <person name="Bonito G."/>
        </authorList>
    </citation>
    <scope>NUCLEOTIDE SEQUENCE [LARGE SCALE GENOMIC DNA]</scope>
    <source>
        <strain evidence="3 4">AD045</strain>
    </source>
</reference>
<dbReference type="PANTHER" id="PTHR11102">
    <property type="entry name" value="SEL-1-LIKE PROTEIN"/>
    <property type="match status" value="1"/>
</dbReference>
<comment type="caution">
    <text evidence="3">The sequence shown here is derived from an EMBL/GenBank/DDBJ whole genome shotgun (WGS) entry which is preliminary data.</text>
</comment>
<evidence type="ECO:0000313" key="3">
    <source>
        <dbReference type="EMBL" id="KAG0296705.1"/>
    </source>
</evidence>
<protein>
    <recommendedName>
        <fullName evidence="5">HCP-like protein</fullName>
    </recommendedName>
</protein>
<evidence type="ECO:0000313" key="4">
    <source>
        <dbReference type="Proteomes" id="UP001194696"/>
    </source>
</evidence>
<evidence type="ECO:0008006" key="5">
    <source>
        <dbReference type="Google" id="ProtNLM"/>
    </source>
</evidence>
<name>A0ABQ7KDP0_9FUNG</name>
<dbReference type="PANTHER" id="PTHR11102:SF160">
    <property type="entry name" value="ERAD-ASSOCIATED E3 UBIQUITIN-PROTEIN LIGASE COMPONENT HRD3"/>
    <property type="match status" value="1"/>
</dbReference>
<dbReference type="InterPro" id="IPR006597">
    <property type="entry name" value="Sel1-like"/>
</dbReference>
<evidence type="ECO:0000256" key="2">
    <source>
        <dbReference type="SAM" id="MobiDB-lite"/>
    </source>
</evidence>
<dbReference type="EMBL" id="JAAAIM010000050">
    <property type="protein sequence ID" value="KAG0296705.1"/>
    <property type="molecule type" value="Genomic_DNA"/>
</dbReference>
<keyword evidence="4" id="KW-1185">Reference proteome</keyword>
<feature type="region of interest" description="Disordered" evidence="2">
    <location>
        <begin position="204"/>
        <end position="246"/>
    </location>
</feature>
<dbReference type="SUPFAM" id="SSF81901">
    <property type="entry name" value="HCP-like"/>
    <property type="match status" value="1"/>
</dbReference>
<comment type="similarity">
    <text evidence="1">Belongs to the sel-1 family.</text>
</comment>
<dbReference type="Proteomes" id="UP001194696">
    <property type="component" value="Unassembled WGS sequence"/>
</dbReference>
<dbReference type="InterPro" id="IPR011990">
    <property type="entry name" value="TPR-like_helical_dom_sf"/>
</dbReference>
<evidence type="ECO:0000256" key="1">
    <source>
        <dbReference type="ARBA" id="ARBA00038101"/>
    </source>
</evidence>
<dbReference type="Pfam" id="PF08238">
    <property type="entry name" value="Sel1"/>
    <property type="match status" value="3"/>
</dbReference>